<dbReference type="CDD" id="cd00090">
    <property type="entry name" value="HTH_ARSR"/>
    <property type="match status" value="1"/>
</dbReference>
<protein>
    <submittedName>
        <fullName evidence="5">Lrp/AsnC family leucine-responsive transcriptional regulator</fullName>
    </submittedName>
</protein>
<dbReference type="Proteomes" id="UP000249720">
    <property type="component" value="Unassembled WGS sequence"/>
</dbReference>
<dbReference type="InterPro" id="IPR036388">
    <property type="entry name" value="WH-like_DNA-bd_sf"/>
</dbReference>
<dbReference type="Pfam" id="PF01037">
    <property type="entry name" value="AsnC_trans_reg"/>
    <property type="match status" value="1"/>
</dbReference>
<dbReference type="GO" id="GO:0043565">
    <property type="term" value="F:sequence-specific DNA binding"/>
    <property type="evidence" value="ECO:0007669"/>
    <property type="project" value="InterPro"/>
</dbReference>
<dbReference type="Gene3D" id="3.30.70.920">
    <property type="match status" value="1"/>
</dbReference>
<evidence type="ECO:0000313" key="6">
    <source>
        <dbReference type="Proteomes" id="UP000249720"/>
    </source>
</evidence>
<evidence type="ECO:0000256" key="3">
    <source>
        <dbReference type="ARBA" id="ARBA00023163"/>
    </source>
</evidence>
<dbReference type="PRINTS" id="PR00033">
    <property type="entry name" value="HTHASNC"/>
</dbReference>
<evidence type="ECO:0000256" key="1">
    <source>
        <dbReference type="ARBA" id="ARBA00023015"/>
    </source>
</evidence>
<dbReference type="InterPro" id="IPR019888">
    <property type="entry name" value="Tscrpt_reg_AsnC-like"/>
</dbReference>
<dbReference type="PANTHER" id="PTHR30154:SF34">
    <property type="entry name" value="TRANSCRIPTIONAL REGULATOR AZLB"/>
    <property type="match status" value="1"/>
</dbReference>
<dbReference type="SUPFAM" id="SSF46785">
    <property type="entry name" value="Winged helix' DNA-binding domain"/>
    <property type="match status" value="1"/>
</dbReference>
<evidence type="ECO:0000256" key="2">
    <source>
        <dbReference type="ARBA" id="ARBA00023125"/>
    </source>
</evidence>
<dbReference type="AlphaFoldDB" id="A0A2W7RZJ0"/>
<sequence>MPKQKGQSTDYEIPNGLDAVDLEILRLLETNARLTIKEIADKVHLSTSPVHERIKKLEQTGVIQQYVTLLNAAKINKGLWVICYVSLKQHNKNAGLKFIKAIQAMPEVKECYSISGEFDFMLKVAVKNMEDYYDFHVNQLSEAENIGHVQSVFVMGIVKQTHTLLS</sequence>
<keyword evidence="3" id="KW-0804">Transcription</keyword>
<dbReference type="InterPro" id="IPR000485">
    <property type="entry name" value="AsnC-type_HTH_dom"/>
</dbReference>
<proteinExistence type="predicted"/>
<dbReference type="GO" id="GO:0006355">
    <property type="term" value="P:regulation of DNA-templated transcription"/>
    <property type="evidence" value="ECO:0007669"/>
    <property type="project" value="UniProtKB-ARBA"/>
</dbReference>
<dbReference type="InterPro" id="IPR011991">
    <property type="entry name" value="ArsR-like_HTH"/>
</dbReference>
<dbReference type="PANTHER" id="PTHR30154">
    <property type="entry name" value="LEUCINE-RESPONSIVE REGULATORY PROTEIN"/>
    <property type="match status" value="1"/>
</dbReference>
<keyword evidence="6" id="KW-1185">Reference proteome</keyword>
<dbReference type="InterPro" id="IPR019887">
    <property type="entry name" value="Tscrpt_reg_AsnC/Lrp_C"/>
</dbReference>
<name>A0A2W7RZJ0_9BACT</name>
<feature type="domain" description="HTH asnC-type" evidence="4">
    <location>
        <begin position="17"/>
        <end position="78"/>
    </location>
</feature>
<dbReference type="GO" id="GO:0005829">
    <property type="term" value="C:cytosol"/>
    <property type="evidence" value="ECO:0007669"/>
    <property type="project" value="TreeGrafter"/>
</dbReference>
<gene>
    <name evidence="5" type="ORF">LX80_00446</name>
</gene>
<keyword evidence="1" id="KW-0805">Transcription regulation</keyword>
<dbReference type="Gene3D" id="1.10.10.10">
    <property type="entry name" value="Winged helix-like DNA-binding domain superfamily/Winged helix DNA-binding domain"/>
    <property type="match status" value="1"/>
</dbReference>
<dbReference type="RefSeq" id="WP_111293390.1">
    <property type="nucleotide sequence ID" value="NZ_QKZV01000001.1"/>
</dbReference>
<dbReference type="Pfam" id="PF13412">
    <property type="entry name" value="HTH_24"/>
    <property type="match status" value="1"/>
</dbReference>
<dbReference type="OrthoDB" id="9800326at2"/>
<evidence type="ECO:0000313" key="5">
    <source>
        <dbReference type="EMBL" id="PZX65951.1"/>
    </source>
</evidence>
<dbReference type="InterPro" id="IPR011008">
    <property type="entry name" value="Dimeric_a/b-barrel"/>
</dbReference>
<evidence type="ECO:0000259" key="4">
    <source>
        <dbReference type="PROSITE" id="PS50956"/>
    </source>
</evidence>
<keyword evidence="2" id="KW-0238">DNA-binding</keyword>
<dbReference type="SUPFAM" id="SSF54909">
    <property type="entry name" value="Dimeric alpha+beta barrel"/>
    <property type="match status" value="1"/>
</dbReference>
<dbReference type="EMBL" id="QKZV01000001">
    <property type="protein sequence ID" value="PZX65951.1"/>
    <property type="molecule type" value="Genomic_DNA"/>
</dbReference>
<reference evidence="5 6" key="1">
    <citation type="submission" date="2018-06" db="EMBL/GenBank/DDBJ databases">
        <title>Genomic Encyclopedia of Archaeal and Bacterial Type Strains, Phase II (KMG-II): from individual species to whole genera.</title>
        <authorList>
            <person name="Goeker M."/>
        </authorList>
    </citation>
    <scope>NUCLEOTIDE SEQUENCE [LARGE SCALE GENOMIC DNA]</scope>
    <source>
        <strain evidence="5 6">DSM 23241</strain>
    </source>
</reference>
<comment type="caution">
    <text evidence="5">The sequence shown here is derived from an EMBL/GenBank/DDBJ whole genome shotgun (WGS) entry which is preliminary data.</text>
</comment>
<dbReference type="InterPro" id="IPR036390">
    <property type="entry name" value="WH_DNA-bd_sf"/>
</dbReference>
<accession>A0A2W7RZJ0</accession>
<dbReference type="PROSITE" id="PS50956">
    <property type="entry name" value="HTH_ASNC_2"/>
    <property type="match status" value="1"/>
</dbReference>
<organism evidence="5 6">
    <name type="scientific">Hydrotalea sandarakina</name>
    <dbReference type="NCBI Taxonomy" id="1004304"/>
    <lineage>
        <taxon>Bacteria</taxon>
        <taxon>Pseudomonadati</taxon>
        <taxon>Bacteroidota</taxon>
        <taxon>Chitinophagia</taxon>
        <taxon>Chitinophagales</taxon>
        <taxon>Chitinophagaceae</taxon>
        <taxon>Hydrotalea</taxon>
    </lineage>
</organism>
<dbReference type="SMART" id="SM00344">
    <property type="entry name" value="HTH_ASNC"/>
    <property type="match status" value="1"/>
</dbReference>
<dbReference type="GO" id="GO:0043200">
    <property type="term" value="P:response to amino acid"/>
    <property type="evidence" value="ECO:0007669"/>
    <property type="project" value="TreeGrafter"/>
</dbReference>